<name>A0ABW4LFD7_9MICO</name>
<sequence>MTTEPSGRGLAAQVASPVGSRRVEETLRHMTAVFGLLFTLQTVPLLVTGWPEAGSPLGLAIVVAMGGVVLTAALAVVLHQWTKPVFIAGALTYLVALAAWPASVVGPWPPEQMPWLLAAAGVPCGLMVVATRGALPVVYLVVTAAAVGLLRTLPSGGSLTPVGAARDGAVVLLLGLALLFVVAVIRRAARNVDDAQGTALGSYANAQIDEAIESERVRTDALVHDSVLTTFLSAAAAGTPEGRSLAARMAQNAMTVLSRATVASHVGPKVAVEGLLDQVKRDAAGVGDRFEFRMQRVRDHFLPDAVADAVVSATVQAMTNSVKHAGGPEVPRTVVVEGVEGGGVRVAIADRGRGFDLSAVASERLGLRVSIMERMRRVGGEVALTTAPGEGTEFVLSWPAASHPGVEVAERGEAVPA</sequence>
<feature type="transmembrane region" description="Helical" evidence="4">
    <location>
        <begin position="137"/>
        <end position="156"/>
    </location>
</feature>
<protein>
    <submittedName>
        <fullName evidence="6">Sensor histidine kinase</fullName>
    </submittedName>
</protein>
<dbReference type="Gene3D" id="3.30.565.10">
    <property type="entry name" value="Histidine kinase-like ATPase, C-terminal domain"/>
    <property type="match status" value="1"/>
</dbReference>
<keyword evidence="3" id="KW-0902">Two-component regulatory system</keyword>
<keyword evidence="4" id="KW-0472">Membrane</keyword>
<dbReference type="InterPro" id="IPR050482">
    <property type="entry name" value="Sensor_HK_TwoCompSys"/>
</dbReference>
<keyword evidence="2 6" id="KW-0418">Kinase</keyword>
<feature type="transmembrane region" description="Helical" evidence="4">
    <location>
        <begin position="57"/>
        <end position="78"/>
    </location>
</feature>
<organism evidence="6 7">
    <name type="scientific">Amnibacterium endophyticum</name>
    <dbReference type="NCBI Taxonomy" id="2109337"/>
    <lineage>
        <taxon>Bacteria</taxon>
        <taxon>Bacillati</taxon>
        <taxon>Actinomycetota</taxon>
        <taxon>Actinomycetes</taxon>
        <taxon>Micrococcales</taxon>
        <taxon>Microbacteriaceae</taxon>
        <taxon>Amnibacterium</taxon>
    </lineage>
</organism>
<evidence type="ECO:0000259" key="5">
    <source>
        <dbReference type="Pfam" id="PF02518"/>
    </source>
</evidence>
<dbReference type="InterPro" id="IPR036890">
    <property type="entry name" value="HATPase_C_sf"/>
</dbReference>
<dbReference type="SUPFAM" id="SSF55874">
    <property type="entry name" value="ATPase domain of HSP90 chaperone/DNA topoisomerase II/histidine kinase"/>
    <property type="match status" value="1"/>
</dbReference>
<evidence type="ECO:0000313" key="7">
    <source>
        <dbReference type="Proteomes" id="UP001597347"/>
    </source>
</evidence>
<dbReference type="Proteomes" id="UP001597347">
    <property type="component" value="Unassembled WGS sequence"/>
</dbReference>
<keyword evidence="4" id="KW-0812">Transmembrane</keyword>
<dbReference type="PANTHER" id="PTHR24421">
    <property type="entry name" value="NITRATE/NITRITE SENSOR PROTEIN NARX-RELATED"/>
    <property type="match status" value="1"/>
</dbReference>
<dbReference type="EMBL" id="JBHUEA010000005">
    <property type="protein sequence ID" value="MFD1720881.1"/>
    <property type="molecule type" value="Genomic_DNA"/>
</dbReference>
<feature type="transmembrane region" description="Helical" evidence="4">
    <location>
        <begin position="168"/>
        <end position="185"/>
    </location>
</feature>
<dbReference type="Pfam" id="PF02518">
    <property type="entry name" value="HATPase_c"/>
    <property type="match status" value="1"/>
</dbReference>
<evidence type="ECO:0000256" key="1">
    <source>
        <dbReference type="ARBA" id="ARBA00022679"/>
    </source>
</evidence>
<dbReference type="RefSeq" id="WP_377932617.1">
    <property type="nucleotide sequence ID" value="NZ_JBHUEA010000005.1"/>
</dbReference>
<feature type="transmembrane region" description="Helical" evidence="4">
    <location>
        <begin position="85"/>
        <end position="106"/>
    </location>
</feature>
<feature type="transmembrane region" description="Helical" evidence="4">
    <location>
        <begin position="30"/>
        <end position="51"/>
    </location>
</feature>
<keyword evidence="1" id="KW-0808">Transferase</keyword>
<accession>A0ABW4LFD7</accession>
<evidence type="ECO:0000313" key="6">
    <source>
        <dbReference type="EMBL" id="MFD1720881.1"/>
    </source>
</evidence>
<evidence type="ECO:0000256" key="3">
    <source>
        <dbReference type="ARBA" id="ARBA00023012"/>
    </source>
</evidence>
<reference evidence="7" key="1">
    <citation type="journal article" date="2019" name="Int. J. Syst. Evol. Microbiol.">
        <title>The Global Catalogue of Microorganisms (GCM) 10K type strain sequencing project: providing services to taxonomists for standard genome sequencing and annotation.</title>
        <authorList>
            <consortium name="The Broad Institute Genomics Platform"/>
            <consortium name="The Broad Institute Genome Sequencing Center for Infectious Disease"/>
            <person name="Wu L."/>
            <person name="Ma J."/>
        </authorList>
    </citation>
    <scope>NUCLEOTIDE SEQUENCE [LARGE SCALE GENOMIC DNA]</scope>
    <source>
        <strain evidence="7">CGMCC 1.12471</strain>
    </source>
</reference>
<gene>
    <name evidence="6" type="ORF">ACFSBI_04905</name>
</gene>
<keyword evidence="4" id="KW-1133">Transmembrane helix</keyword>
<keyword evidence="7" id="KW-1185">Reference proteome</keyword>
<proteinExistence type="predicted"/>
<dbReference type="InterPro" id="IPR003594">
    <property type="entry name" value="HATPase_dom"/>
</dbReference>
<evidence type="ECO:0000256" key="4">
    <source>
        <dbReference type="SAM" id="Phobius"/>
    </source>
</evidence>
<dbReference type="GO" id="GO:0016301">
    <property type="term" value="F:kinase activity"/>
    <property type="evidence" value="ECO:0007669"/>
    <property type="project" value="UniProtKB-KW"/>
</dbReference>
<evidence type="ECO:0000256" key="2">
    <source>
        <dbReference type="ARBA" id="ARBA00022777"/>
    </source>
</evidence>
<comment type="caution">
    <text evidence="6">The sequence shown here is derived from an EMBL/GenBank/DDBJ whole genome shotgun (WGS) entry which is preliminary data.</text>
</comment>
<dbReference type="PANTHER" id="PTHR24421:SF61">
    <property type="entry name" value="OXYGEN SENSOR HISTIDINE KINASE NREB"/>
    <property type="match status" value="1"/>
</dbReference>
<feature type="domain" description="Histidine kinase/HSP90-like ATPase" evidence="5">
    <location>
        <begin position="310"/>
        <end position="400"/>
    </location>
</feature>